<feature type="domain" description="C2H2-type" evidence="2">
    <location>
        <begin position="191"/>
        <end position="217"/>
    </location>
</feature>
<dbReference type="VEuPathDB" id="FungiDB:HMPREF1541_09018"/>
<dbReference type="AlphaFoldDB" id="W2RK67"/>
<accession>W2RK67</accession>
<dbReference type="OrthoDB" id="654211at2759"/>
<evidence type="ECO:0000313" key="3">
    <source>
        <dbReference type="EMBL" id="ETN36740.1"/>
    </source>
</evidence>
<dbReference type="GeneID" id="19976357"/>
<keyword evidence="4" id="KW-1185">Reference proteome</keyword>
<proteinExistence type="predicted"/>
<organism evidence="3 4">
    <name type="scientific">Cyphellophora europaea (strain CBS 101466)</name>
    <name type="common">Phialophora europaea</name>
    <dbReference type="NCBI Taxonomy" id="1220924"/>
    <lineage>
        <taxon>Eukaryota</taxon>
        <taxon>Fungi</taxon>
        <taxon>Dikarya</taxon>
        <taxon>Ascomycota</taxon>
        <taxon>Pezizomycotina</taxon>
        <taxon>Eurotiomycetes</taxon>
        <taxon>Chaetothyriomycetidae</taxon>
        <taxon>Chaetothyriales</taxon>
        <taxon>Cyphellophoraceae</taxon>
        <taxon>Cyphellophora</taxon>
    </lineage>
</organism>
<name>W2RK67_CYPE1</name>
<dbReference type="Gene3D" id="3.30.160.60">
    <property type="entry name" value="Classic Zinc Finger"/>
    <property type="match status" value="1"/>
</dbReference>
<dbReference type="HOGENOM" id="CLU_1199776_0_0_1"/>
<dbReference type="InterPro" id="IPR013087">
    <property type="entry name" value="Znf_C2H2_type"/>
</dbReference>
<dbReference type="RefSeq" id="XP_008721558.1">
    <property type="nucleotide sequence ID" value="XM_008723336.1"/>
</dbReference>
<dbReference type="InParanoid" id="W2RK67"/>
<gene>
    <name evidence="3" type="ORF">HMPREF1541_09018</name>
</gene>
<feature type="compositionally biased region" description="Polar residues" evidence="1">
    <location>
        <begin position="100"/>
        <end position="115"/>
    </location>
</feature>
<reference evidence="3 4" key="1">
    <citation type="submission" date="2013-03" db="EMBL/GenBank/DDBJ databases">
        <title>The Genome Sequence of Phialophora europaea CBS 101466.</title>
        <authorList>
            <consortium name="The Broad Institute Genomics Platform"/>
            <person name="Cuomo C."/>
            <person name="de Hoog S."/>
            <person name="Gorbushina A."/>
            <person name="Walker B."/>
            <person name="Young S.K."/>
            <person name="Zeng Q."/>
            <person name="Gargeya S."/>
            <person name="Fitzgerald M."/>
            <person name="Haas B."/>
            <person name="Abouelleil A."/>
            <person name="Allen A.W."/>
            <person name="Alvarado L."/>
            <person name="Arachchi H.M."/>
            <person name="Berlin A.M."/>
            <person name="Chapman S.B."/>
            <person name="Gainer-Dewar J."/>
            <person name="Goldberg J."/>
            <person name="Griggs A."/>
            <person name="Gujja S."/>
            <person name="Hansen M."/>
            <person name="Howarth C."/>
            <person name="Imamovic A."/>
            <person name="Ireland A."/>
            <person name="Larimer J."/>
            <person name="McCowan C."/>
            <person name="Murphy C."/>
            <person name="Pearson M."/>
            <person name="Poon T.W."/>
            <person name="Priest M."/>
            <person name="Roberts A."/>
            <person name="Saif S."/>
            <person name="Shea T."/>
            <person name="Sisk P."/>
            <person name="Sykes S."/>
            <person name="Wortman J."/>
            <person name="Nusbaum C."/>
            <person name="Birren B."/>
        </authorList>
    </citation>
    <scope>NUCLEOTIDE SEQUENCE [LARGE SCALE GENOMIC DNA]</scope>
    <source>
        <strain evidence="3 4">CBS 101466</strain>
    </source>
</reference>
<evidence type="ECO:0000313" key="4">
    <source>
        <dbReference type="Proteomes" id="UP000030752"/>
    </source>
</evidence>
<protein>
    <recommendedName>
        <fullName evidence="2">C2H2-type domain-containing protein</fullName>
    </recommendedName>
</protein>
<sequence length="231" mass="26208">MYLDTYEQLAQRLHQSEQVYDLTMIKLNPFNLMSQGLELRSENVAADVACDPLLCTQLTIVPSQVFGLPMTSNATSGAADETVEQHVASSETTQPERPDVQSSYETQQCLTQNQESSDKRRCANVDSFNGSRAAKGRHRTRSRSTLAVEFFICGYSGCIDRRTGQQKRFRRQEHRKRHERTVHERDSCALYRCQVRGCRSKAFTRKDNCKSHMNTVHGVSFSQADGRSTST</sequence>
<dbReference type="STRING" id="1220924.W2RK67"/>
<dbReference type="EMBL" id="KB822725">
    <property type="protein sequence ID" value="ETN36740.1"/>
    <property type="molecule type" value="Genomic_DNA"/>
</dbReference>
<dbReference type="SMART" id="SM00355">
    <property type="entry name" value="ZnF_C2H2"/>
    <property type="match status" value="2"/>
</dbReference>
<dbReference type="Proteomes" id="UP000030752">
    <property type="component" value="Unassembled WGS sequence"/>
</dbReference>
<feature type="domain" description="C2H2-type" evidence="2">
    <location>
        <begin position="151"/>
        <end position="183"/>
    </location>
</feature>
<feature type="region of interest" description="Disordered" evidence="1">
    <location>
        <begin position="72"/>
        <end position="121"/>
    </location>
</feature>
<evidence type="ECO:0000259" key="2">
    <source>
        <dbReference type="SMART" id="SM00355"/>
    </source>
</evidence>
<evidence type="ECO:0000256" key="1">
    <source>
        <dbReference type="SAM" id="MobiDB-lite"/>
    </source>
</evidence>